<sequence>MTLLSANDRFEILDLCSRYNRCLDNADEEGVMDCWARSGITFESPGGKFTNWEQLRKHLGKELHGGSLSGKRMVMFNMVVSDGGSIDHAIVDSEYLVINTSDHQIIETGSFKQDKVTRTSMGWRFQNRVQKADVVAQTRPIHRPAEVHPS</sequence>
<evidence type="ECO:0000313" key="3">
    <source>
        <dbReference type="Proteomes" id="UP001152321"/>
    </source>
</evidence>
<proteinExistence type="predicted"/>
<feature type="domain" description="SnoaL-like" evidence="1">
    <location>
        <begin position="6"/>
        <end position="128"/>
    </location>
</feature>
<dbReference type="CDD" id="cd00531">
    <property type="entry name" value="NTF2_like"/>
    <property type="match status" value="1"/>
</dbReference>
<dbReference type="EMBL" id="JANRMI010000004">
    <property type="protein sequence ID" value="MDG0817727.1"/>
    <property type="molecule type" value="Genomic_DNA"/>
</dbReference>
<gene>
    <name evidence="2" type="ORF">NWE73_15205</name>
</gene>
<dbReference type="Pfam" id="PF13577">
    <property type="entry name" value="SnoaL_4"/>
    <property type="match status" value="1"/>
</dbReference>
<dbReference type="SUPFAM" id="SSF54427">
    <property type="entry name" value="NTF2-like"/>
    <property type="match status" value="1"/>
</dbReference>
<reference evidence="2" key="1">
    <citation type="submission" date="2022-08" db="EMBL/GenBank/DDBJ databases">
        <title>Novel Bdellovibrio Species Isolated from Svalbard: Designation Bdellovibrio svalbardensis.</title>
        <authorList>
            <person name="Mitchell R.J."/>
            <person name="Choi S.Y."/>
        </authorList>
    </citation>
    <scope>NUCLEOTIDE SEQUENCE</scope>
    <source>
        <strain evidence="2">PAP01</strain>
    </source>
</reference>
<name>A0ABT6DMJ4_9BACT</name>
<organism evidence="2 3">
    <name type="scientific">Bdellovibrio svalbardensis</name>
    <dbReference type="NCBI Taxonomy" id="2972972"/>
    <lineage>
        <taxon>Bacteria</taxon>
        <taxon>Pseudomonadati</taxon>
        <taxon>Bdellovibrionota</taxon>
        <taxon>Bdellovibrionia</taxon>
        <taxon>Bdellovibrionales</taxon>
        <taxon>Pseudobdellovibrionaceae</taxon>
        <taxon>Bdellovibrio</taxon>
    </lineage>
</organism>
<comment type="caution">
    <text evidence="2">The sequence shown here is derived from an EMBL/GenBank/DDBJ whole genome shotgun (WGS) entry which is preliminary data.</text>
</comment>
<evidence type="ECO:0000313" key="2">
    <source>
        <dbReference type="EMBL" id="MDG0817727.1"/>
    </source>
</evidence>
<dbReference type="Gene3D" id="3.10.450.50">
    <property type="match status" value="1"/>
</dbReference>
<dbReference type="InterPro" id="IPR037401">
    <property type="entry name" value="SnoaL-like"/>
</dbReference>
<dbReference type="Proteomes" id="UP001152321">
    <property type="component" value="Unassembled WGS sequence"/>
</dbReference>
<dbReference type="RefSeq" id="WP_277579198.1">
    <property type="nucleotide sequence ID" value="NZ_JANRMI010000004.1"/>
</dbReference>
<accession>A0ABT6DMJ4</accession>
<protein>
    <submittedName>
        <fullName evidence="2">Nuclear transport factor 2 family protein</fullName>
    </submittedName>
</protein>
<dbReference type="InterPro" id="IPR032710">
    <property type="entry name" value="NTF2-like_dom_sf"/>
</dbReference>
<evidence type="ECO:0000259" key="1">
    <source>
        <dbReference type="Pfam" id="PF13577"/>
    </source>
</evidence>
<keyword evidence="3" id="KW-1185">Reference proteome</keyword>